<dbReference type="eggNOG" id="COG2827">
    <property type="taxonomic scope" value="Bacteria"/>
</dbReference>
<evidence type="ECO:0000256" key="1">
    <source>
        <dbReference type="ARBA" id="ARBA00007435"/>
    </source>
</evidence>
<organism evidence="3">
    <name type="scientific">Caulobacter sp. (strain K31)</name>
    <dbReference type="NCBI Taxonomy" id="366602"/>
    <lineage>
        <taxon>Bacteria</taxon>
        <taxon>Pseudomonadati</taxon>
        <taxon>Pseudomonadota</taxon>
        <taxon>Alphaproteobacteria</taxon>
        <taxon>Caulobacterales</taxon>
        <taxon>Caulobacteraceae</taxon>
        <taxon>Caulobacter</taxon>
    </lineage>
</organism>
<dbReference type="HOGENOM" id="CLU_135650_3_0_5"/>
<name>B0T7X1_CAUSK</name>
<dbReference type="InterPro" id="IPR000305">
    <property type="entry name" value="GIY-YIG_endonuc"/>
</dbReference>
<evidence type="ECO:0000313" key="3">
    <source>
        <dbReference type="EMBL" id="ABZ71309.1"/>
    </source>
</evidence>
<dbReference type="EMBL" id="CP000927">
    <property type="protein sequence ID" value="ABZ71309.1"/>
    <property type="molecule type" value="Genomic_DNA"/>
</dbReference>
<feature type="domain" description="GIY-YIG" evidence="2">
    <location>
        <begin position="11"/>
        <end position="88"/>
    </location>
</feature>
<sequence>MHFFGMVAWNASIAVYMMSNQRLGTIYIGVTSQFQSRIIQHREGLMPGFTKRYGLKRLVWYEPHELMTAAIQREKSLKEWPRQWKINLIERDNPTWDDLYADVFEWTPVPRQF</sequence>
<reference evidence="3" key="1">
    <citation type="submission" date="2008-01" db="EMBL/GenBank/DDBJ databases">
        <title>Complete sequence of chromosome of Caulobacter sp. K31.</title>
        <authorList>
            <consortium name="US DOE Joint Genome Institute"/>
            <person name="Copeland A."/>
            <person name="Lucas S."/>
            <person name="Lapidus A."/>
            <person name="Barry K."/>
            <person name="Glavina del Rio T."/>
            <person name="Dalin E."/>
            <person name="Tice H."/>
            <person name="Pitluck S."/>
            <person name="Bruce D."/>
            <person name="Goodwin L."/>
            <person name="Thompson L.S."/>
            <person name="Brettin T."/>
            <person name="Detter J.C."/>
            <person name="Han C."/>
            <person name="Schmutz J."/>
            <person name="Larimer F."/>
            <person name="Land M."/>
            <person name="Hauser L."/>
            <person name="Kyrpides N."/>
            <person name="Kim E."/>
            <person name="Stephens C."/>
            <person name="Richardson P."/>
        </authorList>
    </citation>
    <scope>NUCLEOTIDE SEQUENCE [LARGE SCALE GENOMIC DNA]</scope>
    <source>
        <strain evidence="3">K31</strain>
    </source>
</reference>
<dbReference type="STRING" id="366602.Caul_2181"/>
<dbReference type="PROSITE" id="PS50164">
    <property type="entry name" value="GIY_YIG"/>
    <property type="match status" value="1"/>
</dbReference>
<dbReference type="PANTHER" id="PTHR34477">
    <property type="entry name" value="UPF0213 PROTEIN YHBQ"/>
    <property type="match status" value="1"/>
</dbReference>
<dbReference type="CDD" id="cd10448">
    <property type="entry name" value="GIY-YIG_unchar_3"/>
    <property type="match status" value="1"/>
</dbReference>
<proteinExistence type="inferred from homology"/>
<gene>
    <name evidence="3" type="ordered locus">Caul_2181</name>
</gene>
<dbReference type="InterPro" id="IPR035901">
    <property type="entry name" value="GIY-YIG_endonuc_sf"/>
</dbReference>
<accession>B0T7X1</accession>
<protein>
    <submittedName>
        <fullName evidence="3">Excinuclease ABC C subunit domain protein</fullName>
    </submittedName>
</protein>
<dbReference type="PANTHER" id="PTHR34477:SF5">
    <property type="entry name" value="BSL5627 PROTEIN"/>
    <property type="match status" value="1"/>
</dbReference>
<dbReference type="KEGG" id="cak:Caul_2181"/>
<dbReference type="Pfam" id="PF01541">
    <property type="entry name" value="GIY-YIG"/>
    <property type="match status" value="1"/>
</dbReference>
<dbReference type="SUPFAM" id="SSF82771">
    <property type="entry name" value="GIY-YIG endonuclease"/>
    <property type="match status" value="1"/>
</dbReference>
<dbReference type="Gene3D" id="3.40.1440.10">
    <property type="entry name" value="GIY-YIG endonuclease"/>
    <property type="match status" value="1"/>
</dbReference>
<dbReference type="AlphaFoldDB" id="B0T7X1"/>
<comment type="similarity">
    <text evidence="1">Belongs to the UPF0213 family.</text>
</comment>
<evidence type="ECO:0000259" key="2">
    <source>
        <dbReference type="PROSITE" id="PS50164"/>
    </source>
</evidence>
<dbReference type="InterPro" id="IPR050190">
    <property type="entry name" value="UPF0213_domain"/>
</dbReference>